<feature type="compositionally biased region" description="Low complexity" evidence="1">
    <location>
        <begin position="732"/>
        <end position="747"/>
    </location>
</feature>
<feature type="region of interest" description="Disordered" evidence="1">
    <location>
        <begin position="282"/>
        <end position="409"/>
    </location>
</feature>
<feature type="domain" description="LsmAD" evidence="3">
    <location>
        <begin position="208"/>
        <end position="277"/>
    </location>
</feature>
<dbReference type="Pfam" id="PF06741">
    <property type="entry name" value="LsmAD"/>
    <property type="match status" value="1"/>
</dbReference>
<feature type="region of interest" description="Disordered" evidence="1">
    <location>
        <begin position="708"/>
        <end position="747"/>
    </location>
</feature>
<feature type="chain" id="PRO_5024463806" evidence="2">
    <location>
        <begin position="27"/>
        <end position="810"/>
    </location>
</feature>
<evidence type="ECO:0000313" key="4">
    <source>
        <dbReference type="WBParaSite" id="MCU_010987-RA"/>
    </source>
</evidence>
<organism evidence="4">
    <name type="scientific">Mesocestoides corti</name>
    <name type="common">Flatworm</name>
    <dbReference type="NCBI Taxonomy" id="53468"/>
    <lineage>
        <taxon>Eukaryota</taxon>
        <taxon>Metazoa</taxon>
        <taxon>Spiralia</taxon>
        <taxon>Lophotrochozoa</taxon>
        <taxon>Platyhelminthes</taxon>
        <taxon>Cestoda</taxon>
        <taxon>Eucestoda</taxon>
        <taxon>Cyclophyllidea</taxon>
        <taxon>Mesocestoididae</taxon>
        <taxon>Mesocestoides</taxon>
    </lineage>
</organism>
<dbReference type="InterPro" id="IPR009604">
    <property type="entry name" value="LsmAD_domain"/>
</dbReference>
<feature type="compositionally biased region" description="Basic and acidic residues" evidence="1">
    <location>
        <begin position="305"/>
        <end position="317"/>
    </location>
</feature>
<feature type="compositionally biased region" description="Polar residues" evidence="1">
    <location>
        <begin position="367"/>
        <end position="378"/>
    </location>
</feature>
<evidence type="ECO:0000256" key="1">
    <source>
        <dbReference type="SAM" id="MobiDB-lite"/>
    </source>
</evidence>
<protein>
    <submittedName>
        <fullName evidence="4">LsmAD domain-containing protein</fullName>
    </submittedName>
</protein>
<dbReference type="AlphaFoldDB" id="A0A5K3FVM1"/>
<feature type="region of interest" description="Disordered" evidence="1">
    <location>
        <begin position="602"/>
        <end position="647"/>
    </location>
</feature>
<feature type="compositionally biased region" description="Polar residues" evidence="1">
    <location>
        <begin position="602"/>
        <end position="643"/>
    </location>
</feature>
<accession>A0A5K3FVM1</accession>
<reference evidence="4" key="1">
    <citation type="submission" date="2019-11" db="UniProtKB">
        <authorList>
            <consortium name="WormBaseParasite"/>
        </authorList>
    </citation>
    <scope>IDENTIFICATION</scope>
</reference>
<name>A0A5K3FVM1_MESCO</name>
<evidence type="ECO:0000259" key="3">
    <source>
        <dbReference type="SMART" id="SM01272"/>
    </source>
</evidence>
<evidence type="ECO:0000256" key="2">
    <source>
        <dbReference type="SAM" id="SignalP"/>
    </source>
</evidence>
<dbReference type="WBParaSite" id="MCU_010987-RA">
    <property type="protein sequence ID" value="MCU_010987-RA"/>
    <property type="gene ID" value="MCU_010987"/>
</dbReference>
<feature type="region of interest" description="Disordered" evidence="1">
    <location>
        <begin position="524"/>
        <end position="554"/>
    </location>
</feature>
<proteinExistence type="predicted"/>
<sequence length="810" mass="86903">KVHIRRNWLLVFLVFLGHSFSSIKLAQHTSTMSTSAKRVLKQNQRPRKKPQMRIPKLSSVQAHSSGDFGMYSSPHLTYHFARCFLGNVGEVYTSNQKCVGVIKAVAPNGEFGMKCVRSSPWGADDGPFEVEEDKVINVSDIRKIVLFNVNPVEVHKDEAPPDVSCSLDDPDTCLQHYFNSNEDAEAFSLTSDDNFPPEAMFAVNEQKYNVTSSYRDNLEGYTVPLDKSDPNYKTKEVYYTKIAEEIQDVKDQGSAWDSIADDEAENEELRYSAVLQDGVQGRELKGFRSGRRGGRGSKRASLPRDYPDAHRPGDGRSLKAAASVPFRDLPKTHVESSSSKSQTSDGGVDKPPSPKSSSHDITPAALENSTNVSTSPDADSSVPVDGPGKKAEKKKFTLDPDAPEFKPSGIVLPIEPSSTPQTLPAGSLAFTPAPYSQPVPCSPLQMPGFTVAGQHSLPNGSASTAPFSLPSSMSCMIPPIMAPQLAALRQPPQTGFSPQQLAMMSQQLSASGTFSAQQSAVQSAAGSKTLRQAVPTGTYTRQRSVDQTNSGAQQMPFSLFPPQGFSFVQTASYPISVPFIPAVSGSLQSTAYPGMHALTGAVPSSQASGQQTAGVPTQPQSGQVNHAQPSSQPITSAPQSQGPQFHAGYNHQIGAIQGQPATVAAYPQYTAGQLIGSQAPPGALSFYPQSIYQAPGLIQFPVHQVGANSQPPQINSQLHHQNQQPLIPPQPLQLQPGQQQGPVQSVQQQPQPQILLAANPYITAQQLFAQAMTMGVPPQGVQNAFTLPQNVHTPAHSVQLYMPQQPSGAG</sequence>
<feature type="compositionally biased region" description="Basic residues" evidence="1">
    <location>
        <begin position="38"/>
        <end position="51"/>
    </location>
</feature>
<keyword evidence="2" id="KW-0732">Signal</keyword>
<feature type="compositionally biased region" description="Basic residues" evidence="1">
    <location>
        <begin position="288"/>
        <end position="298"/>
    </location>
</feature>
<feature type="compositionally biased region" description="Basic and acidic residues" evidence="1">
    <location>
        <begin position="387"/>
        <end position="398"/>
    </location>
</feature>
<feature type="compositionally biased region" description="Polar residues" evidence="1">
    <location>
        <begin position="535"/>
        <end position="554"/>
    </location>
</feature>
<dbReference type="SMART" id="SM01272">
    <property type="entry name" value="LsmAD"/>
    <property type="match status" value="1"/>
</dbReference>
<feature type="region of interest" description="Disordered" evidence="1">
    <location>
        <begin position="34"/>
        <end position="56"/>
    </location>
</feature>
<feature type="signal peptide" evidence="2">
    <location>
        <begin position="1"/>
        <end position="26"/>
    </location>
</feature>